<accession>A0A1W6ZJZ6</accession>
<dbReference type="Pfam" id="PF00126">
    <property type="entry name" value="HTH_1"/>
    <property type="match status" value="1"/>
</dbReference>
<dbReference type="PRINTS" id="PR00039">
    <property type="entry name" value="HTHLYSR"/>
</dbReference>
<keyword evidence="3" id="KW-0238">DNA-binding</keyword>
<dbReference type="InterPro" id="IPR036388">
    <property type="entry name" value="WH-like_DNA-bd_sf"/>
</dbReference>
<dbReference type="Proteomes" id="UP000194161">
    <property type="component" value="Chromosome"/>
</dbReference>
<dbReference type="InterPro" id="IPR036390">
    <property type="entry name" value="WH_DNA-bd_sf"/>
</dbReference>
<evidence type="ECO:0000313" key="6">
    <source>
        <dbReference type="EMBL" id="ARP97470.1"/>
    </source>
</evidence>
<evidence type="ECO:0000256" key="3">
    <source>
        <dbReference type="ARBA" id="ARBA00023125"/>
    </source>
</evidence>
<gene>
    <name evidence="6" type="ORF">CAL15_15330</name>
</gene>
<dbReference type="Gene3D" id="3.40.190.10">
    <property type="entry name" value="Periplasmic binding protein-like II"/>
    <property type="match status" value="2"/>
</dbReference>
<dbReference type="InterPro" id="IPR005119">
    <property type="entry name" value="LysR_subst-bd"/>
</dbReference>
<evidence type="ECO:0000313" key="7">
    <source>
        <dbReference type="Proteomes" id="UP000194161"/>
    </source>
</evidence>
<dbReference type="PANTHER" id="PTHR30126:SF40">
    <property type="entry name" value="HTH-TYPE TRANSCRIPTIONAL REGULATOR GLTR"/>
    <property type="match status" value="1"/>
</dbReference>
<dbReference type="Gene3D" id="1.10.10.10">
    <property type="entry name" value="Winged helix-like DNA-binding domain superfamily/Winged helix DNA-binding domain"/>
    <property type="match status" value="1"/>
</dbReference>
<comment type="similarity">
    <text evidence="1">Belongs to the LysR transcriptional regulatory family.</text>
</comment>
<evidence type="ECO:0000256" key="4">
    <source>
        <dbReference type="ARBA" id="ARBA00023163"/>
    </source>
</evidence>
<reference evidence="6 7" key="1">
    <citation type="submission" date="2017-05" db="EMBL/GenBank/DDBJ databases">
        <title>Complete and WGS of Bordetella genogroups.</title>
        <authorList>
            <person name="Spilker T."/>
            <person name="LiPuma J."/>
        </authorList>
    </citation>
    <scope>NUCLEOTIDE SEQUENCE [LARGE SCALE GENOMIC DNA]</scope>
    <source>
        <strain evidence="6 7">AU7206</strain>
    </source>
</reference>
<keyword evidence="7" id="KW-1185">Reference proteome</keyword>
<dbReference type="EMBL" id="CP021111">
    <property type="protein sequence ID" value="ARP97470.1"/>
    <property type="molecule type" value="Genomic_DNA"/>
</dbReference>
<dbReference type="GO" id="GO:0003700">
    <property type="term" value="F:DNA-binding transcription factor activity"/>
    <property type="evidence" value="ECO:0007669"/>
    <property type="project" value="InterPro"/>
</dbReference>
<dbReference type="PANTHER" id="PTHR30126">
    <property type="entry name" value="HTH-TYPE TRANSCRIPTIONAL REGULATOR"/>
    <property type="match status" value="1"/>
</dbReference>
<keyword evidence="4" id="KW-0804">Transcription</keyword>
<dbReference type="KEGG" id="bgm:CAL15_15330"/>
<proteinExistence type="inferred from homology"/>
<dbReference type="FunFam" id="1.10.10.10:FF:000001">
    <property type="entry name" value="LysR family transcriptional regulator"/>
    <property type="match status" value="1"/>
</dbReference>
<protein>
    <submittedName>
        <fullName evidence="6">LysR family transcriptional regulator</fullName>
    </submittedName>
</protein>
<evidence type="ECO:0000256" key="2">
    <source>
        <dbReference type="ARBA" id="ARBA00023015"/>
    </source>
</evidence>
<dbReference type="SUPFAM" id="SSF53850">
    <property type="entry name" value="Periplasmic binding protein-like II"/>
    <property type="match status" value="1"/>
</dbReference>
<evidence type="ECO:0000256" key="1">
    <source>
        <dbReference type="ARBA" id="ARBA00009437"/>
    </source>
</evidence>
<feature type="domain" description="HTH lysR-type" evidence="5">
    <location>
        <begin position="18"/>
        <end position="75"/>
    </location>
</feature>
<dbReference type="CDD" id="cd05466">
    <property type="entry name" value="PBP2_LTTR_substrate"/>
    <property type="match status" value="1"/>
</dbReference>
<keyword evidence="2" id="KW-0805">Transcription regulation</keyword>
<dbReference type="InterPro" id="IPR000847">
    <property type="entry name" value="LysR_HTH_N"/>
</dbReference>
<dbReference type="RefSeq" id="WP_086081116.1">
    <property type="nucleotide sequence ID" value="NZ_CP021111.1"/>
</dbReference>
<evidence type="ECO:0000259" key="5">
    <source>
        <dbReference type="PROSITE" id="PS50931"/>
    </source>
</evidence>
<dbReference type="STRING" id="463040.CAL15_15330"/>
<dbReference type="Pfam" id="PF03466">
    <property type="entry name" value="LysR_substrate"/>
    <property type="match status" value="1"/>
</dbReference>
<dbReference type="SUPFAM" id="SSF46785">
    <property type="entry name" value="Winged helix' DNA-binding domain"/>
    <property type="match status" value="1"/>
</dbReference>
<name>A0A1W6ZJZ6_9BORD</name>
<organism evidence="6 7">
    <name type="scientific">Bordetella genomosp. 13</name>
    <dbReference type="NCBI Taxonomy" id="463040"/>
    <lineage>
        <taxon>Bacteria</taxon>
        <taxon>Pseudomonadati</taxon>
        <taxon>Pseudomonadota</taxon>
        <taxon>Betaproteobacteria</taxon>
        <taxon>Burkholderiales</taxon>
        <taxon>Alcaligenaceae</taxon>
        <taxon>Bordetella</taxon>
    </lineage>
</organism>
<dbReference type="PROSITE" id="PS50931">
    <property type="entry name" value="HTH_LYSR"/>
    <property type="match status" value="1"/>
</dbReference>
<dbReference type="GO" id="GO:0000976">
    <property type="term" value="F:transcription cis-regulatory region binding"/>
    <property type="evidence" value="ECO:0007669"/>
    <property type="project" value="TreeGrafter"/>
</dbReference>
<sequence length="328" mass="36956">MKVPPGTDRPDTLLNDRLDWNLLRTFLAIARERSVSRAAMRLHLTQPAVSQALRRLEDRLGMRLVDRHGPRIEVTQAGIEVQKIAEEIYGTISRLALADVDREHDISGTLRIGCCSGIDFPAYDEFLSQFHRTYPRIEFEILVMRSTDVVNSLQQKAITLGLTPRRTLPANIESRVFLRQRYALYCGQHHPLFGRDDLRISDITGYPLVSFNSDRVGGHLSPLAIFRDEMGFTGRVMGSSYSMAEIKRLIYAGIGIGCLPEHTVHDDVRSGRFQRLPPDQGVADVDVHLLWSPNRKLSVAETEFIAALHAFIDKQDTMTGLVVRRGAA</sequence>
<dbReference type="OrthoDB" id="9785745at2"/>
<dbReference type="AlphaFoldDB" id="A0A1W6ZJZ6"/>